<dbReference type="GO" id="GO:0032040">
    <property type="term" value="C:small-subunit processome"/>
    <property type="evidence" value="ECO:0007669"/>
    <property type="project" value="TreeGrafter"/>
</dbReference>
<dbReference type="PANTHER" id="PTHR17039:SF0">
    <property type="entry name" value="U3 SMALL NUCLEOLAR RIBONUCLEOPROTEIN PROTEIN MPP10"/>
    <property type="match status" value="1"/>
</dbReference>
<feature type="compositionally biased region" description="Polar residues" evidence="7">
    <location>
        <begin position="69"/>
        <end position="85"/>
    </location>
</feature>
<keyword evidence="5" id="KW-0687">Ribonucleoprotein</keyword>
<evidence type="ECO:0000256" key="3">
    <source>
        <dbReference type="ARBA" id="ARBA00022552"/>
    </source>
</evidence>
<gene>
    <name evidence="8" type="ORF">BWQ96_03681</name>
</gene>
<keyword evidence="4" id="KW-0539">Nucleus</keyword>
<feature type="compositionally biased region" description="Basic and acidic residues" evidence="7">
    <location>
        <begin position="716"/>
        <end position="743"/>
    </location>
</feature>
<dbReference type="OrthoDB" id="445326at2759"/>
<dbReference type="Proteomes" id="UP000247409">
    <property type="component" value="Unassembled WGS sequence"/>
</dbReference>
<comment type="subcellular location">
    <subcellularLocation>
        <location evidence="1">Nucleus</location>
        <location evidence="1">Nucleolus</location>
    </subcellularLocation>
</comment>
<feature type="region of interest" description="Disordered" evidence="7">
    <location>
        <begin position="893"/>
        <end position="941"/>
    </location>
</feature>
<feature type="compositionally biased region" description="Basic and acidic residues" evidence="7">
    <location>
        <begin position="368"/>
        <end position="383"/>
    </location>
</feature>
<organism evidence="8 9">
    <name type="scientific">Gracilariopsis chorda</name>
    <dbReference type="NCBI Taxonomy" id="448386"/>
    <lineage>
        <taxon>Eukaryota</taxon>
        <taxon>Rhodophyta</taxon>
        <taxon>Florideophyceae</taxon>
        <taxon>Rhodymeniophycidae</taxon>
        <taxon>Gracilariales</taxon>
        <taxon>Gracilariaceae</taxon>
        <taxon>Gracilariopsis</taxon>
    </lineage>
</organism>
<comment type="similarity">
    <text evidence="6">Belongs to the MPP10 family.</text>
</comment>
<evidence type="ECO:0000256" key="5">
    <source>
        <dbReference type="ARBA" id="ARBA00023274"/>
    </source>
</evidence>
<feature type="region of interest" description="Disordered" evidence="7">
    <location>
        <begin position="687"/>
        <end position="804"/>
    </location>
</feature>
<reference evidence="8 9" key="1">
    <citation type="journal article" date="2018" name="Mol. Biol. Evol.">
        <title>Analysis of the draft genome of the red seaweed Gracilariopsis chorda provides insights into genome size evolution in Rhodophyta.</title>
        <authorList>
            <person name="Lee J."/>
            <person name="Yang E.C."/>
            <person name="Graf L."/>
            <person name="Yang J.H."/>
            <person name="Qiu H."/>
            <person name="Zel Zion U."/>
            <person name="Chan C.X."/>
            <person name="Stephens T.G."/>
            <person name="Weber A.P.M."/>
            <person name="Boo G.H."/>
            <person name="Boo S.M."/>
            <person name="Kim K.M."/>
            <person name="Shin Y."/>
            <person name="Jung M."/>
            <person name="Lee S.J."/>
            <person name="Yim H.S."/>
            <person name="Lee J.H."/>
            <person name="Bhattacharya D."/>
            <person name="Yoon H.S."/>
        </authorList>
    </citation>
    <scope>NUCLEOTIDE SEQUENCE [LARGE SCALE GENOMIC DNA]</scope>
    <source>
        <strain evidence="8 9">SKKU-2015</strain>
        <tissue evidence="8">Whole body</tissue>
    </source>
</reference>
<feature type="compositionally biased region" description="Acidic residues" evidence="7">
    <location>
        <begin position="702"/>
        <end position="712"/>
    </location>
</feature>
<feature type="compositionally biased region" description="Basic and acidic residues" evidence="7">
    <location>
        <begin position="461"/>
        <end position="483"/>
    </location>
</feature>
<dbReference type="PANTHER" id="PTHR17039">
    <property type="entry name" value="U3 SMALL NUCLEOLAR RIBONUCLEOPROTEIN PROTEIN MPP10"/>
    <property type="match status" value="1"/>
</dbReference>
<evidence type="ECO:0000256" key="2">
    <source>
        <dbReference type="ARBA" id="ARBA00022517"/>
    </source>
</evidence>
<feature type="region of interest" description="Disordered" evidence="7">
    <location>
        <begin position="1151"/>
        <end position="1188"/>
    </location>
</feature>
<dbReference type="AlphaFoldDB" id="A0A2V3IWW5"/>
<name>A0A2V3IWW5_9FLOR</name>
<feature type="region of interest" description="Disordered" evidence="7">
    <location>
        <begin position="828"/>
        <end position="860"/>
    </location>
</feature>
<evidence type="ECO:0000256" key="7">
    <source>
        <dbReference type="SAM" id="MobiDB-lite"/>
    </source>
</evidence>
<feature type="compositionally biased region" description="Polar residues" evidence="7">
    <location>
        <begin position="249"/>
        <end position="262"/>
    </location>
</feature>
<dbReference type="Pfam" id="PF04006">
    <property type="entry name" value="Mpp10"/>
    <property type="match status" value="1"/>
</dbReference>
<evidence type="ECO:0000313" key="8">
    <source>
        <dbReference type="EMBL" id="PXF46553.1"/>
    </source>
</evidence>
<keyword evidence="2" id="KW-0690">Ribosome biogenesis</keyword>
<evidence type="ECO:0000256" key="4">
    <source>
        <dbReference type="ARBA" id="ARBA00023242"/>
    </source>
</evidence>
<dbReference type="EMBL" id="NBIV01000036">
    <property type="protein sequence ID" value="PXF46553.1"/>
    <property type="molecule type" value="Genomic_DNA"/>
</dbReference>
<dbReference type="GO" id="GO:0005732">
    <property type="term" value="C:sno(s)RNA-containing ribonucleoprotein complex"/>
    <property type="evidence" value="ECO:0007669"/>
    <property type="project" value="InterPro"/>
</dbReference>
<comment type="caution">
    <text evidence="8">The sequence shown here is derived from an EMBL/GenBank/DDBJ whole genome shotgun (WGS) entry which is preliminary data.</text>
</comment>
<feature type="compositionally biased region" description="Basic and acidic residues" evidence="7">
    <location>
        <begin position="396"/>
        <end position="410"/>
    </location>
</feature>
<feature type="compositionally biased region" description="Basic and acidic residues" evidence="7">
    <location>
        <begin position="214"/>
        <end position="226"/>
    </location>
</feature>
<feature type="compositionally biased region" description="Basic and acidic residues" evidence="7">
    <location>
        <begin position="108"/>
        <end position="118"/>
    </location>
</feature>
<keyword evidence="3" id="KW-0698">rRNA processing</keyword>
<accession>A0A2V3IWW5</accession>
<feature type="region of interest" description="Disordered" evidence="7">
    <location>
        <begin position="1"/>
        <end position="268"/>
    </location>
</feature>
<proteinExistence type="inferred from homology"/>
<evidence type="ECO:0000256" key="6">
    <source>
        <dbReference type="ARBA" id="ARBA00029455"/>
    </source>
</evidence>
<protein>
    <submittedName>
        <fullName evidence="8">U3 small nucleolar RNA-associated protein MPP10</fullName>
    </submittedName>
</protein>
<evidence type="ECO:0000256" key="1">
    <source>
        <dbReference type="ARBA" id="ARBA00004604"/>
    </source>
</evidence>
<feature type="compositionally biased region" description="Basic residues" evidence="7">
    <location>
        <begin position="43"/>
        <end position="52"/>
    </location>
</feature>
<feature type="compositionally biased region" description="Basic residues" evidence="7">
    <location>
        <begin position="1160"/>
        <end position="1172"/>
    </location>
</feature>
<dbReference type="STRING" id="448386.A0A2V3IWW5"/>
<feature type="region of interest" description="Disordered" evidence="7">
    <location>
        <begin position="350"/>
        <end position="513"/>
    </location>
</feature>
<dbReference type="GO" id="GO:0006364">
    <property type="term" value="P:rRNA processing"/>
    <property type="evidence" value="ECO:0007669"/>
    <property type="project" value="UniProtKB-KW"/>
</dbReference>
<feature type="compositionally biased region" description="Basic and acidic residues" evidence="7">
    <location>
        <begin position="771"/>
        <end position="787"/>
    </location>
</feature>
<dbReference type="InterPro" id="IPR012173">
    <property type="entry name" value="Mpp10"/>
</dbReference>
<dbReference type="GO" id="GO:0034457">
    <property type="term" value="C:Mpp10 complex"/>
    <property type="evidence" value="ECO:0007669"/>
    <property type="project" value="InterPro"/>
</dbReference>
<feature type="compositionally biased region" description="Basic and acidic residues" evidence="7">
    <location>
        <begin position="1"/>
        <end position="12"/>
    </location>
</feature>
<sequence>MVETRASRRAAEEDSISSSQAQRARPRSQSAAEESSHPPRTPKPPKRTKHHAKDGTASARTPSSRRTRLNSAQFVPQTPSQAPRTRSSIRREAEESIASSEPQLRPQEQTHPDEENSHVIRPIPSARRSARMSRTRPDSANDPNTQHKLQVTTPMRLTRSAARRTRAAAEAAVAEAPSLNDHDLPHSGSVLEHATDRDHVSGECQSTIVPETGTEEHSSQHVDSSHEQSPNSVHHSPVPMIQLERSNDLDNSSVEGQDAAQTKKSKEAEVEVIVIDDNDEIPDGVKFGAQIKADGSEAGTLCEYGHETEENETRNDGFAPVLQHSTTDALPSAEEVYELDDDITKSLGLEVDGYDQKSNTVDVSPPHQVEHDFAQSDKKESEQGRMMNLTKSSYSNEKEQHQTSLPRKETNVVPSEGPHQKQSQESGVAKPLLLEDSESNQTENKVATAASQQKANDTTMSEEREQMRDKPSKSPHLSEERTNQTKKRVAVPASQLKSADVVSSGEEEDSGDFVKESLVSKDITSPGHDVANEVKEVTDVNRRDTSKIDTYSLALPSAEACKKPVDEIIHTVTGEPKPHQIQSVDQMLKLDDKMMSLFFRRDAIISGFCRQFLKQTYARQTKLEFGTDSRYQFIPKRRRGLPPMGPLAQVEIDDQFDAGQLWEELELRNKPLLAHLQRRVNAIHKEQEETTRALRRATANDESSEADEEFGENEGISERPEEEHAGDVLSHDKDSRKELEKGNSKSLINDGEDMKKQPKTVRFNVSSGKANSDDKTDERRLGDDQDLQRSSSRTRKRQGLEDGFFSVNDMENFAAEAEGLALSGKLIASDNEDDRNDGWSESVSSEEQEQGTDGKIGRFLYSDFFDPPTKIGGKHTGAVKALQLLEDDELSNFGANLETGKPRGSPALDSALPAGVSEPDNSQTTPLERSRSRAKRKIEAMEEASVSKKSWELRGEISAFARPKDSLLDTDMHHDIAVKPKAFLASEINETIEDVIKQRIIDGLFDDVVMQLPDAYVEHKRKGRQNELADISQEKPTEGLADLYAREFNEEREKQNKVMLASKEVQREADQPLTEQQQEVNKLFEKISKKLDALSSMRFTPLSEDVKIDVSTKNVKAIAAEEAIPEGVSDANLLTPKEVFSVDKKEAVGEKEVTKEERRAARRMRKSKKRKRQAADESKKQALVQTDPILAEKRRAETALIRRGKKPKLADEDTRLGVTQTKDLMKRFGGIKNPEAIETQLHKKPASHFRL</sequence>
<keyword evidence="9" id="KW-1185">Reference proteome</keyword>
<feature type="compositionally biased region" description="Low complexity" evidence="7">
    <location>
        <begin position="17"/>
        <end position="33"/>
    </location>
</feature>
<feature type="compositionally biased region" description="Polar residues" evidence="7">
    <location>
        <begin position="141"/>
        <end position="155"/>
    </location>
</feature>
<evidence type="ECO:0000313" key="9">
    <source>
        <dbReference type="Proteomes" id="UP000247409"/>
    </source>
</evidence>
<feature type="compositionally biased region" description="Polar residues" evidence="7">
    <location>
        <begin position="439"/>
        <end position="459"/>
    </location>
</feature>